<accession>C6RGK3</accession>
<comment type="caution">
    <text evidence="2">The sequence shown here is derived from an EMBL/GenBank/DDBJ whole genome shotgun (WGS) entry which is preliminary data.</text>
</comment>
<organism evidence="2 3">
    <name type="scientific">Campylobacter showae RM3277</name>
    <dbReference type="NCBI Taxonomy" id="553219"/>
    <lineage>
        <taxon>Bacteria</taxon>
        <taxon>Pseudomonadati</taxon>
        <taxon>Campylobacterota</taxon>
        <taxon>Epsilonproteobacteria</taxon>
        <taxon>Campylobacterales</taxon>
        <taxon>Campylobacteraceae</taxon>
        <taxon>Campylobacter</taxon>
    </lineage>
</organism>
<gene>
    <name evidence="2" type="ORF">CAMSH0001_0656</name>
</gene>
<proteinExistence type="predicted"/>
<dbReference type="Proteomes" id="UP000003107">
    <property type="component" value="Unassembled WGS sequence"/>
</dbReference>
<dbReference type="AlphaFoldDB" id="C6RGK3"/>
<sequence>MAWIILFREIILAFRFCLNFTFRRFCLRVYLPYFCLRFLYFFIAHYRICVFYLAFRDVKFSLVKPF</sequence>
<keyword evidence="1" id="KW-0812">Transmembrane</keyword>
<name>C6RGK3_9BACT</name>
<keyword evidence="3" id="KW-1185">Reference proteome</keyword>
<evidence type="ECO:0000313" key="3">
    <source>
        <dbReference type="Proteomes" id="UP000003107"/>
    </source>
</evidence>
<dbReference type="EMBL" id="ACVQ01000019">
    <property type="protein sequence ID" value="EET79553.1"/>
    <property type="molecule type" value="Genomic_DNA"/>
</dbReference>
<feature type="transmembrane region" description="Helical" evidence="1">
    <location>
        <begin position="34"/>
        <end position="55"/>
    </location>
</feature>
<evidence type="ECO:0000256" key="1">
    <source>
        <dbReference type="SAM" id="Phobius"/>
    </source>
</evidence>
<protein>
    <submittedName>
        <fullName evidence="2">Uncharacterized protein</fullName>
    </submittedName>
</protein>
<evidence type="ECO:0000313" key="2">
    <source>
        <dbReference type="EMBL" id="EET79553.1"/>
    </source>
</evidence>
<keyword evidence="1" id="KW-0472">Membrane</keyword>
<keyword evidence="1" id="KW-1133">Transmembrane helix</keyword>
<reference evidence="2 3" key="1">
    <citation type="submission" date="2009-07" db="EMBL/GenBank/DDBJ databases">
        <authorList>
            <person name="Madupu R."/>
            <person name="Sebastian Y."/>
            <person name="Durkin A.S."/>
            <person name="Torralba M."/>
            <person name="Methe B."/>
            <person name="Sutton G.G."/>
            <person name="Strausberg R.L."/>
            <person name="Nelson K.E."/>
        </authorList>
    </citation>
    <scope>NUCLEOTIDE SEQUENCE [LARGE SCALE GENOMIC DNA]</scope>
    <source>
        <strain evidence="2 3">RM3277</strain>
    </source>
</reference>